<dbReference type="AlphaFoldDB" id="A0A0N4WU25"/>
<dbReference type="OrthoDB" id="5908138at2759"/>
<evidence type="ECO:0000313" key="2">
    <source>
        <dbReference type="Proteomes" id="UP000268014"/>
    </source>
</evidence>
<accession>A0A0N4WU25</accession>
<proteinExistence type="predicted"/>
<sequence length="206" mass="22953">MLFCVAIKYRNNLKKPSFQAKVAAILPMYQVFTGVKGLDISQSELIGQQNDIRASAASSTSTSSSIFPNVSVKRTRTKSPIIRRSPLFVEESSPTEALTSKDSSPHHCISTSQSIDVGVLSQPFCQIQAYDLTVRRTSTANSPCGRSSHHFNQISPSKSSSAPMHIVRTLNMKFFFWNMCIIHSLAHMRRFAHTCCIVHYFVLGDH</sequence>
<keyword evidence="2" id="KW-1185">Reference proteome</keyword>
<gene>
    <name evidence="1" type="ORF">HPLM_LOCUS15117</name>
</gene>
<reference evidence="3" key="1">
    <citation type="submission" date="2017-02" db="UniProtKB">
        <authorList>
            <consortium name="WormBaseParasite"/>
        </authorList>
    </citation>
    <scope>IDENTIFICATION</scope>
</reference>
<name>A0A0N4WU25_HAEPC</name>
<evidence type="ECO:0000313" key="1">
    <source>
        <dbReference type="EMBL" id="VDO55432.1"/>
    </source>
</evidence>
<dbReference type="EMBL" id="UZAF01018839">
    <property type="protein sequence ID" value="VDO55432.1"/>
    <property type="molecule type" value="Genomic_DNA"/>
</dbReference>
<organism evidence="3">
    <name type="scientific">Haemonchus placei</name>
    <name type="common">Barber's pole worm</name>
    <dbReference type="NCBI Taxonomy" id="6290"/>
    <lineage>
        <taxon>Eukaryota</taxon>
        <taxon>Metazoa</taxon>
        <taxon>Ecdysozoa</taxon>
        <taxon>Nematoda</taxon>
        <taxon>Chromadorea</taxon>
        <taxon>Rhabditida</taxon>
        <taxon>Rhabditina</taxon>
        <taxon>Rhabditomorpha</taxon>
        <taxon>Strongyloidea</taxon>
        <taxon>Trichostrongylidae</taxon>
        <taxon>Haemonchus</taxon>
    </lineage>
</organism>
<evidence type="ECO:0000313" key="3">
    <source>
        <dbReference type="WBParaSite" id="HPLM_0001512501-mRNA-1"/>
    </source>
</evidence>
<protein>
    <submittedName>
        <fullName evidence="3">Ovule protein</fullName>
    </submittedName>
</protein>
<reference evidence="1 2" key="2">
    <citation type="submission" date="2018-11" db="EMBL/GenBank/DDBJ databases">
        <authorList>
            <consortium name="Pathogen Informatics"/>
        </authorList>
    </citation>
    <scope>NUCLEOTIDE SEQUENCE [LARGE SCALE GENOMIC DNA]</scope>
    <source>
        <strain evidence="1 2">MHpl1</strain>
    </source>
</reference>
<dbReference type="WBParaSite" id="HPLM_0001512501-mRNA-1">
    <property type="protein sequence ID" value="HPLM_0001512501-mRNA-1"/>
    <property type="gene ID" value="HPLM_0001512501"/>
</dbReference>
<dbReference type="Proteomes" id="UP000268014">
    <property type="component" value="Unassembled WGS sequence"/>
</dbReference>